<evidence type="ECO:0000256" key="7">
    <source>
        <dbReference type="ARBA" id="ARBA00022630"/>
    </source>
</evidence>
<proteinExistence type="inferred from homology"/>
<comment type="pathway">
    <text evidence="17">Amino-acid biosynthesis; L-glutamate biosynthesis via GLT pathway; L-glutamate from 2-oxoglutarate and L-glutamine (NADP(+) route): step 1/1.</text>
</comment>
<evidence type="ECO:0000256" key="11">
    <source>
        <dbReference type="ARBA" id="ARBA00022962"/>
    </source>
</evidence>
<keyword evidence="7" id="KW-0285">Flavoprotein</keyword>
<sequence length="1550" mass="171908">MSRTDKTPPTQATQPQVHPDSNAVGVMPTSAIGMYDPQFEKDSCGVGFIVDLKANKSRDIVEKAVQMLMNLEHRGAVGADPETGDGAGILLQMPHDFMKIAAAEAKIKLPNEGEYAVAFIFMPQDNGLRKQVENIFEKIVVDEDLEFLGWRKVPVDDNVPGYGAKLTLPYVVQAFVGRGKFKGSADDFERRLYLVRRVIDHRIRAELKLNRAQYYVPSFSSRTIVYKGMLLAAQVPAFFKDLRHKEMKSALALIHMRFSTNTFPTWDLAHPFRMIAHNGEINTLRGNINWMRTREAVMESPHYGSDLKRMLPIVMEGQSDSATFDTVLELLVMSGRSLPHAIMMMIPEAWSKNDLMSEERRAFYEYHATMMEPWDGPAAVAFTDGNIIGATLDRNGLRPARYIKTKDDIVIMASEMGVLEVPPEDIVLSGKLEPGRMFLIDLSEHRIISDDEAKDKIVKQKPYGKWVKENMIKFADLPEPKESPTPEHKTMLERQRIFGYTKEDLLTVMKPMVVTGQEAVGSMGTDAALAVLSEKPQLLYRYFKQLFAQVTNPPVDAIREELVMELTTYIGPEQNLLDETPEHAHRIELPHPILENSQLAQLKEIAEGQFSARSFSLHFNPAKKNDMRTQLDRICASACEAVRLGFNIIILTDRGVNREIAPIPSLLGVAAVHHALIKAGLRTRTGIVIETGEAREVHHFALLLGYGANAINPYLAYETLHDLYKIGFMPELKEEKYIEKNYRKAIGKGLYKIFSKMGISTLQSYCGAQIFEAVGLDSEVIEHYFTGTASRVEGVSLEMLEEEARRRHEEAFGDLREGILPSGGLYHYRVDGEAHLWNPTTVAKLQISTRNSDYKTFKEYTAAIDDQSKRRVTLRSLLEFDYAATPIPIEEVEPAKEIVKRFATGAMSFGSISWEAHTNLAIAMNRIGGKSNTGEGGESAERFVTLPNGDSLRSAIKQVASGRFGVTANYLINADELQIKMAQGAKPGEGGQLPGFKVDKIIGKVRHSTPGVTLISPPPHHDIYSIEDLKQLIFDLKNINPRARISVKLVSESGVGTVAAGVAKAHADHILISGHDGGTGASPISSIQYAGTPWELGLAETHQVLVVNGLRDRVYVQADGQMKTGRDVVVAALLGAEEFGFATAPLVTLGCIMMRKCHLNTCPVGVATQDPELRKKFNGKPEHVVNFMFYIAEEVREYMARLGFRKLTDMVGRTEKLITARPKDHWKARGLDLSKLLTMQKPVYKTDLYRTKAQNHEIDKQIDNRIIEMAKRSLDKQEPVEINLPVTNVDRTVGAMLSGEVAKRYGDEGLPHDTITVNMKGTAGQSFGCFLAKGVTLKLSGQANDYCGKGLSGGKLVVRLPEKTSYSATENIIIGNTCLYGATSGEAYFQGRAGERFGVRNSGVHAVVEGTGDHGCEYMTGGRVVVLGEIGRNFAAGMSGGIAYVWDPQNVHEKFVNMELVDIEAVTDERDADELLHMITRHKEYTGSKRAAEILGDWKNQIKNFRKIIPGEYKKALAALADEAQKENEMVDESKLKVGSEGAAKGGKHG</sequence>
<keyword evidence="14" id="KW-0411">Iron-sulfur</keyword>
<keyword evidence="9" id="KW-0479">Metal-binding</keyword>
<dbReference type="GO" id="GO:0051538">
    <property type="term" value="F:3 iron, 4 sulfur cluster binding"/>
    <property type="evidence" value="ECO:0007669"/>
    <property type="project" value="UniProtKB-KW"/>
</dbReference>
<feature type="compositionally biased region" description="Basic and acidic residues" evidence="21">
    <location>
        <begin position="1527"/>
        <end position="1538"/>
    </location>
</feature>
<evidence type="ECO:0000256" key="13">
    <source>
        <dbReference type="ARBA" id="ARBA00023004"/>
    </source>
</evidence>
<dbReference type="EMBL" id="CP002959">
    <property type="protein sequence ID" value="AFM11549.1"/>
    <property type="molecule type" value="Genomic_DNA"/>
</dbReference>
<organism evidence="23 24">
    <name type="scientific">Turneriella parva (strain ATCC BAA-1111 / DSM 21527 / NCTC 11395 / H)</name>
    <name type="common">Leptospira parva</name>
    <dbReference type="NCBI Taxonomy" id="869212"/>
    <lineage>
        <taxon>Bacteria</taxon>
        <taxon>Pseudomonadati</taxon>
        <taxon>Spirochaetota</taxon>
        <taxon>Spirochaetia</taxon>
        <taxon>Leptospirales</taxon>
        <taxon>Leptospiraceae</taxon>
        <taxon>Turneriella</taxon>
    </lineage>
</organism>
<dbReference type="FunFam" id="3.20.20.70:FF:000053">
    <property type="entry name" value="Glutamate synthase large subunit"/>
    <property type="match status" value="1"/>
</dbReference>
<dbReference type="GO" id="GO:0046872">
    <property type="term" value="F:metal ion binding"/>
    <property type="evidence" value="ECO:0007669"/>
    <property type="project" value="UniProtKB-KW"/>
</dbReference>
<evidence type="ECO:0000256" key="15">
    <source>
        <dbReference type="ARBA" id="ARBA00023164"/>
    </source>
</evidence>
<name>I4B2P2_TURPD</name>
<evidence type="ECO:0000256" key="4">
    <source>
        <dbReference type="ARBA" id="ARBA00009716"/>
    </source>
</evidence>
<dbReference type="STRING" id="869212.Turpa_0898"/>
<dbReference type="GO" id="GO:0006537">
    <property type="term" value="P:glutamate biosynthetic process"/>
    <property type="evidence" value="ECO:0007669"/>
    <property type="project" value="UniProtKB-KW"/>
</dbReference>
<dbReference type="InterPro" id="IPR002489">
    <property type="entry name" value="Glu_synth_asu_C"/>
</dbReference>
<dbReference type="FunFam" id="3.60.20.10:FF:000001">
    <property type="entry name" value="Glutamate synthase, large subunit"/>
    <property type="match status" value="1"/>
</dbReference>
<dbReference type="Pfam" id="PF01645">
    <property type="entry name" value="Glu_synthase"/>
    <property type="match status" value="1"/>
</dbReference>
<evidence type="ECO:0000256" key="19">
    <source>
        <dbReference type="ARBA" id="ARBA00072108"/>
    </source>
</evidence>
<dbReference type="FunFam" id="2.160.20.60:FF:000001">
    <property type="entry name" value="Glutamate synthase, large subunit"/>
    <property type="match status" value="1"/>
</dbReference>
<dbReference type="GO" id="GO:0019676">
    <property type="term" value="P:ammonia assimilation cycle"/>
    <property type="evidence" value="ECO:0007669"/>
    <property type="project" value="TreeGrafter"/>
</dbReference>
<keyword evidence="10" id="KW-0274">FAD</keyword>
<dbReference type="InterPro" id="IPR050711">
    <property type="entry name" value="ET-N_metabolism_enzyme"/>
</dbReference>
<dbReference type="Gene3D" id="3.60.20.10">
    <property type="entry name" value="Glutamine Phosphoribosylpyrophosphate, subunit 1, domain 1"/>
    <property type="match status" value="1"/>
</dbReference>
<comment type="cofactor">
    <cofactor evidence="1">
        <name>FMN</name>
        <dbReference type="ChEBI" id="CHEBI:58210"/>
    </cofactor>
</comment>
<dbReference type="PROSITE" id="PS51278">
    <property type="entry name" value="GATASE_TYPE_2"/>
    <property type="match status" value="1"/>
</dbReference>
<dbReference type="HOGENOM" id="CLU_000422_8_2_12"/>
<dbReference type="InterPro" id="IPR029055">
    <property type="entry name" value="Ntn_hydrolases_N"/>
</dbReference>
<dbReference type="EC" id="1.4.1.13" evidence="5"/>
<evidence type="ECO:0000313" key="24">
    <source>
        <dbReference type="Proteomes" id="UP000006048"/>
    </source>
</evidence>
<keyword evidence="11" id="KW-0315">Glutamine amidotransferase</keyword>
<feature type="domain" description="Glutamine amidotransferase type-2" evidence="22">
    <location>
        <begin position="44"/>
        <end position="443"/>
    </location>
</feature>
<dbReference type="CDD" id="cd00982">
    <property type="entry name" value="gltB_C"/>
    <property type="match status" value="1"/>
</dbReference>
<evidence type="ECO:0000313" key="23">
    <source>
        <dbReference type="EMBL" id="AFM11549.1"/>
    </source>
</evidence>
<dbReference type="FunFam" id="3.20.20.70:FF:000031">
    <property type="entry name" value="Glutamate synthase 1 [NADH]"/>
    <property type="match status" value="1"/>
</dbReference>
<evidence type="ECO:0000256" key="18">
    <source>
        <dbReference type="ARBA" id="ARBA00048151"/>
    </source>
</evidence>
<accession>I4B2P2</accession>
<dbReference type="CDD" id="cd00713">
    <property type="entry name" value="GltS"/>
    <property type="match status" value="1"/>
</dbReference>
<dbReference type="InterPro" id="IPR017932">
    <property type="entry name" value="GATase_2_dom"/>
</dbReference>
<dbReference type="Proteomes" id="UP000006048">
    <property type="component" value="Chromosome"/>
</dbReference>
<dbReference type="NCBIfam" id="NF008730">
    <property type="entry name" value="PRK11750.1"/>
    <property type="match status" value="1"/>
</dbReference>
<comment type="cofactor">
    <cofactor evidence="3">
        <name>FAD</name>
        <dbReference type="ChEBI" id="CHEBI:57692"/>
    </cofactor>
</comment>
<evidence type="ECO:0000256" key="8">
    <source>
        <dbReference type="ARBA" id="ARBA00022643"/>
    </source>
</evidence>
<dbReference type="Pfam" id="PF04898">
    <property type="entry name" value="Glu_syn_central"/>
    <property type="match status" value="1"/>
</dbReference>
<feature type="region of interest" description="Disordered" evidence="21">
    <location>
        <begin position="1527"/>
        <end position="1550"/>
    </location>
</feature>
<protein>
    <recommendedName>
        <fullName evidence="19">Glutamate synthase [NADPH] large chain</fullName>
        <ecNumber evidence="5">1.4.1.13</ecNumber>
    </recommendedName>
    <alternativeName>
        <fullName evidence="20">Glutamate synthase subunit alpha</fullName>
    </alternativeName>
</protein>
<keyword evidence="15" id="KW-0314">Glutamate biosynthesis</keyword>
<feature type="compositionally biased region" description="Polar residues" evidence="21">
    <location>
        <begin position="7"/>
        <end position="16"/>
    </location>
</feature>
<reference evidence="23 24" key="1">
    <citation type="submission" date="2012-06" db="EMBL/GenBank/DDBJ databases">
        <title>The complete chromosome of genome of Turneriella parva DSM 21527.</title>
        <authorList>
            <consortium name="US DOE Joint Genome Institute (JGI-PGF)"/>
            <person name="Lucas S."/>
            <person name="Han J."/>
            <person name="Lapidus A."/>
            <person name="Bruce D."/>
            <person name="Goodwin L."/>
            <person name="Pitluck S."/>
            <person name="Peters L."/>
            <person name="Kyrpides N."/>
            <person name="Mavromatis K."/>
            <person name="Ivanova N."/>
            <person name="Mikhailova N."/>
            <person name="Chertkov O."/>
            <person name="Detter J.C."/>
            <person name="Tapia R."/>
            <person name="Han C."/>
            <person name="Land M."/>
            <person name="Hauser L."/>
            <person name="Markowitz V."/>
            <person name="Cheng J.-F."/>
            <person name="Hugenholtz P."/>
            <person name="Woyke T."/>
            <person name="Wu D."/>
            <person name="Gronow S."/>
            <person name="Wellnitz S."/>
            <person name="Brambilla E."/>
            <person name="Klenk H.-P."/>
            <person name="Eisen J.A."/>
        </authorList>
    </citation>
    <scope>NUCLEOTIDE SEQUENCE [LARGE SCALE GENOMIC DNA]</scope>
    <source>
        <strain evidence="24">ATCC BAA-1111 / DSM 21527 / NCTC 11395 / H</strain>
    </source>
</reference>
<dbReference type="SUPFAM" id="SSF69336">
    <property type="entry name" value="Alpha subunit of glutamate synthase, C-terminal domain"/>
    <property type="match status" value="1"/>
</dbReference>
<dbReference type="GO" id="GO:0004355">
    <property type="term" value="F:glutamate synthase (NADPH) activity"/>
    <property type="evidence" value="ECO:0007669"/>
    <property type="project" value="UniProtKB-EC"/>
</dbReference>
<evidence type="ECO:0000256" key="14">
    <source>
        <dbReference type="ARBA" id="ARBA00023014"/>
    </source>
</evidence>
<evidence type="ECO:0000256" key="2">
    <source>
        <dbReference type="ARBA" id="ARBA00001927"/>
    </source>
</evidence>
<dbReference type="Pfam" id="PF01493">
    <property type="entry name" value="GXGXG"/>
    <property type="match status" value="1"/>
</dbReference>
<dbReference type="KEGG" id="tpx:Turpa_0898"/>
<comment type="similarity">
    <text evidence="4">Belongs to the glutamate synthase family.</text>
</comment>
<evidence type="ECO:0000256" key="3">
    <source>
        <dbReference type="ARBA" id="ARBA00001974"/>
    </source>
</evidence>
<keyword evidence="13" id="KW-0408">Iron</keyword>
<evidence type="ECO:0000256" key="10">
    <source>
        <dbReference type="ARBA" id="ARBA00022827"/>
    </source>
</evidence>
<dbReference type="SUPFAM" id="SSF56235">
    <property type="entry name" value="N-terminal nucleophile aminohydrolases (Ntn hydrolases)"/>
    <property type="match status" value="1"/>
</dbReference>
<comment type="cofactor">
    <cofactor evidence="2">
        <name>[3Fe-4S] cluster</name>
        <dbReference type="ChEBI" id="CHEBI:21137"/>
    </cofactor>
</comment>
<keyword evidence="16" id="KW-0003">3Fe-4S</keyword>
<dbReference type="SUPFAM" id="SSF51395">
    <property type="entry name" value="FMN-linked oxidoreductases"/>
    <property type="match status" value="1"/>
</dbReference>
<feature type="region of interest" description="Disordered" evidence="21">
    <location>
        <begin position="1"/>
        <end position="25"/>
    </location>
</feature>
<evidence type="ECO:0000256" key="17">
    <source>
        <dbReference type="ARBA" id="ARBA00037898"/>
    </source>
</evidence>
<dbReference type="RefSeq" id="WP_014802067.1">
    <property type="nucleotide sequence ID" value="NC_018020.1"/>
</dbReference>
<dbReference type="Pfam" id="PF00310">
    <property type="entry name" value="GATase_2"/>
    <property type="match status" value="1"/>
</dbReference>
<gene>
    <name evidence="23" type="ordered locus">Turpa_0898</name>
</gene>
<dbReference type="CDD" id="cd02808">
    <property type="entry name" value="GltS_FMN"/>
    <property type="match status" value="1"/>
</dbReference>
<keyword evidence="12 23" id="KW-0560">Oxidoreductase</keyword>
<dbReference type="Gene3D" id="2.160.20.60">
    <property type="entry name" value="Glutamate synthase, alpha subunit, C-terminal domain"/>
    <property type="match status" value="1"/>
</dbReference>
<dbReference type="PANTHER" id="PTHR11938:SF133">
    <property type="entry name" value="GLUTAMATE SYNTHASE (NADH)"/>
    <property type="match status" value="1"/>
</dbReference>
<dbReference type="InterPro" id="IPR036485">
    <property type="entry name" value="Glu_synth_asu_C_sf"/>
</dbReference>
<dbReference type="InterPro" id="IPR006982">
    <property type="entry name" value="Glu_synth_centr_N"/>
</dbReference>
<dbReference type="PANTHER" id="PTHR11938">
    <property type="entry name" value="FAD NADPH DEHYDROGENASE/OXIDOREDUCTASE"/>
    <property type="match status" value="1"/>
</dbReference>
<keyword evidence="8" id="KW-0288">FMN</keyword>
<keyword evidence="6" id="KW-0028">Amino-acid biosynthesis</keyword>
<evidence type="ECO:0000256" key="12">
    <source>
        <dbReference type="ARBA" id="ARBA00023002"/>
    </source>
</evidence>
<evidence type="ECO:0000256" key="6">
    <source>
        <dbReference type="ARBA" id="ARBA00022605"/>
    </source>
</evidence>
<evidence type="ECO:0000259" key="22">
    <source>
        <dbReference type="PROSITE" id="PS51278"/>
    </source>
</evidence>
<evidence type="ECO:0000256" key="16">
    <source>
        <dbReference type="ARBA" id="ARBA00023291"/>
    </source>
</evidence>
<dbReference type="PATRIC" id="fig|869212.3.peg.871"/>
<evidence type="ECO:0000256" key="9">
    <source>
        <dbReference type="ARBA" id="ARBA00022723"/>
    </source>
</evidence>
<dbReference type="InterPro" id="IPR002932">
    <property type="entry name" value="Glu_synthdom"/>
</dbReference>
<evidence type="ECO:0000256" key="1">
    <source>
        <dbReference type="ARBA" id="ARBA00001917"/>
    </source>
</evidence>
<evidence type="ECO:0000256" key="20">
    <source>
        <dbReference type="ARBA" id="ARBA00079921"/>
    </source>
</evidence>
<comment type="catalytic activity">
    <reaction evidence="18">
        <text>2 L-glutamate + NADP(+) = L-glutamine + 2-oxoglutarate + NADPH + H(+)</text>
        <dbReference type="Rhea" id="RHEA:15501"/>
        <dbReference type="ChEBI" id="CHEBI:15378"/>
        <dbReference type="ChEBI" id="CHEBI:16810"/>
        <dbReference type="ChEBI" id="CHEBI:29985"/>
        <dbReference type="ChEBI" id="CHEBI:57783"/>
        <dbReference type="ChEBI" id="CHEBI:58349"/>
        <dbReference type="ChEBI" id="CHEBI:58359"/>
        <dbReference type="EC" id="1.4.1.13"/>
    </reaction>
</comment>
<evidence type="ECO:0000256" key="21">
    <source>
        <dbReference type="SAM" id="MobiDB-lite"/>
    </source>
</evidence>
<dbReference type="Gene3D" id="3.20.20.70">
    <property type="entry name" value="Aldolase class I"/>
    <property type="match status" value="2"/>
</dbReference>
<dbReference type="InterPro" id="IPR013785">
    <property type="entry name" value="Aldolase_TIM"/>
</dbReference>
<evidence type="ECO:0000256" key="5">
    <source>
        <dbReference type="ARBA" id="ARBA00012079"/>
    </source>
</evidence>
<keyword evidence="24" id="KW-1185">Reference proteome</keyword>